<feature type="compositionally biased region" description="Polar residues" evidence="1">
    <location>
        <begin position="54"/>
        <end position="65"/>
    </location>
</feature>
<feature type="region of interest" description="Disordered" evidence="1">
    <location>
        <begin position="28"/>
        <end position="66"/>
    </location>
</feature>
<evidence type="ECO:0000256" key="1">
    <source>
        <dbReference type="SAM" id="MobiDB-lite"/>
    </source>
</evidence>
<reference evidence="2 3" key="1">
    <citation type="journal article" date="2023" name="Plants (Basel)">
        <title>Bridging the Gap: Combining Genomics and Transcriptomics Approaches to Understand Stylosanthes scabra, an Orphan Legume from the Brazilian Caatinga.</title>
        <authorList>
            <person name="Ferreira-Neto J.R.C."/>
            <person name="da Silva M.D."/>
            <person name="Binneck E."/>
            <person name="de Melo N.F."/>
            <person name="da Silva R.H."/>
            <person name="de Melo A.L.T.M."/>
            <person name="Pandolfi V."/>
            <person name="Bustamante F.O."/>
            <person name="Brasileiro-Vidal A.C."/>
            <person name="Benko-Iseppon A.M."/>
        </authorList>
    </citation>
    <scope>NUCLEOTIDE SEQUENCE [LARGE SCALE GENOMIC DNA]</scope>
    <source>
        <tissue evidence="2">Leaves</tissue>
    </source>
</reference>
<dbReference type="Proteomes" id="UP001341840">
    <property type="component" value="Unassembled WGS sequence"/>
</dbReference>
<keyword evidence="3" id="KW-1185">Reference proteome</keyword>
<comment type="caution">
    <text evidence="2">The sequence shown here is derived from an EMBL/GenBank/DDBJ whole genome shotgun (WGS) entry which is preliminary data.</text>
</comment>
<gene>
    <name evidence="2" type="ORF">PIB30_027773</name>
</gene>
<sequence length="124" mass="13194">MEDALLKHLIYLTLAASKLNILIRQASRSAGTSSSGNSKGSPQQHTEGRLPSKGISNIPNVSKSTRAAKVATRIVITLTIWLPLAAKPATRSATRFPSEISEASCRMSEMISSTSAIDDPDLMA</sequence>
<organism evidence="2 3">
    <name type="scientific">Stylosanthes scabra</name>
    <dbReference type="NCBI Taxonomy" id="79078"/>
    <lineage>
        <taxon>Eukaryota</taxon>
        <taxon>Viridiplantae</taxon>
        <taxon>Streptophyta</taxon>
        <taxon>Embryophyta</taxon>
        <taxon>Tracheophyta</taxon>
        <taxon>Spermatophyta</taxon>
        <taxon>Magnoliopsida</taxon>
        <taxon>eudicotyledons</taxon>
        <taxon>Gunneridae</taxon>
        <taxon>Pentapetalae</taxon>
        <taxon>rosids</taxon>
        <taxon>fabids</taxon>
        <taxon>Fabales</taxon>
        <taxon>Fabaceae</taxon>
        <taxon>Papilionoideae</taxon>
        <taxon>50 kb inversion clade</taxon>
        <taxon>dalbergioids sensu lato</taxon>
        <taxon>Dalbergieae</taxon>
        <taxon>Pterocarpus clade</taxon>
        <taxon>Stylosanthes</taxon>
    </lineage>
</organism>
<evidence type="ECO:0000313" key="3">
    <source>
        <dbReference type="Proteomes" id="UP001341840"/>
    </source>
</evidence>
<name>A0ABU6Z9W2_9FABA</name>
<evidence type="ECO:0000313" key="2">
    <source>
        <dbReference type="EMBL" id="MED6218561.1"/>
    </source>
</evidence>
<proteinExistence type="predicted"/>
<feature type="compositionally biased region" description="Low complexity" evidence="1">
    <location>
        <begin position="28"/>
        <end position="41"/>
    </location>
</feature>
<accession>A0ABU6Z9W2</accession>
<protein>
    <submittedName>
        <fullName evidence="2">Uncharacterized protein</fullName>
    </submittedName>
</protein>
<dbReference type="EMBL" id="JASCZI010271968">
    <property type="protein sequence ID" value="MED6218561.1"/>
    <property type="molecule type" value="Genomic_DNA"/>
</dbReference>